<dbReference type="PROSITE" id="PS51762">
    <property type="entry name" value="GH16_2"/>
    <property type="match status" value="1"/>
</dbReference>
<keyword evidence="5" id="KW-0808">Transferase</keyword>
<feature type="domain" description="GH16" evidence="16">
    <location>
        <begin position="36"/>
        <end position="243"/>
    </location>
</feature>
<dbReference type="GO" id="GO:0031505">
    <property type="term" value="P:fungal-type cell wall organization"/>
    <property type="evidence" value="ECO:0007669"/>
    <property type="project" value="TreeGrafter"/>
</dbReference>
<name>A0A420XX67_9PEZI</name>
<dbReference type="PANTHER" id="PTHR10963:SF27">
    <property type="entry name" value="GLYCOSIDASE-RELATED"/>
    <property type="match status" value="1"/>
</dbReference>
<dbReference type="InterPro" id="IPR000757">
    <property type="entry name" value="Beta-glucanase-like"/>
</dbReference>
<feature type="compositionally biased region" description="Polar residues" evidence="13">
    <location>
        <begin position="471"/>
        <end position="539"/>
    </location>
</feature>
<dbReference type="SUPFAM" id="SSF49899">
    <property type="entry name" value="Concanavalin A-like lectins/glucanases"/>
    <property type="match status" value="1"/>
</dbReference>
<keyword evidence="18" id="KW-1185">Reference proteome</keyword>
<keyword evidence="11" id="KW-0961">Cell wall biogenesis/degradation</keyword>
<evidence type="ECO:0000256" key="6">
    <source>
        <dbReference type="ARBA" id="ARBA00022729"/>
    </source>
</evidence>
<evidence type="ECO:0000256" key="11">
    <source>
        <dbReference type="ARBA" id="ARBA00023316"/>
    </source>
</evidence>
<feature type="region of interest" description="Disordered" evidence="13">
    <location>
        <begin position="411"/>
        <end position="539"/>
    </location>
</feature>
<evidence type="ECO:0000256" key="15">
    <source>
        <dbReference type="SAM" id="SignalP"/>
    </source>
</evidence>
<dbReference type="OrthoDB" id="4781at2759"/>
<dbReference type="EMBL" id="QVQW01000119">
    <property type="protein sequence ID" value="RKU40129.1"/>
    <property type="molecule type" value="Genomic_DNA"/>
</dbReference>
<evidence type="ECO:0000256" key="3">
    <source>
        <dbReference type="ARBA" id="ARBA00012729"/>
    </source>
</evidence>
<evidence type="ECO:0000256" key="9">
    <source>
        <dbReference type="ARBA" id="ARBA00023180"/>
    </source>
</evidence>
<comment type="similarity">
    <text evidence="12">Belongs to the glycosyl hydrolase 16 family. CRH1 subfamily.</text>
</comment>
<keyword evidence="14" id="KW-1133">Transmembrane helix</keyword>
<dbReference type="AlphaFoldDB" id="A0A420XX67"/>
<dbReference type="Gene3D" id="2.60.120.200">
    <property type="match status" value="1"/>
</dbReference>
<keyword evidence="4" id="KW-0328">Glycosyltransferase</keyword>
<gene>
    <name evidence="17" type="ORF">DL546_000847</name>
</gene>
<feature type="chain" id="PRO_5019180385" description="chitinase" evidence="15">
    <location>
        <begin position="27"/>
        <end position="539"/>
    </location>
</feature>
<dbReference type="GO" id="GO:0016020">
    <property type="term" value="C:membrane"/>
    <property type="evidence" value="ECO:0007669"/>
    <property type="project" value="UniProtKB-SubCell"/>
</dbReference>
<evidence type="ECO:0000259" key="16">
    <source>
        <dbReference type="PROSITE" id="PS51762"/>
    </source>
</evidence>
<protein>
    <recommendedName>
        <fullName evidence="3">chitinase</fullName>
        <ecNumber evidence="3">3.2.1.14</ecNumber>
    </recommendedName>
</protein>
<evidence type="ECO:0000256" key="10">
    <source>
        <dbReference type="ARBA" id="ARBA00023295"/>
    </source>
</evidence>
<dbReference type="EC" id="3.2.1.14" evidence="3"/>
<comment type="catalytic activity">
    <reaction evidence="1">
        <text>Random endo-hydrolysis of N-acetyl-beta-D-glucosaminide (1-&gt;4)-beta-linkages in chitin and chitodextrins.</text>
        <dbReference type="EC" id="3.2.1.14"/>
    </reaction>
</comment>
<evidence type="ECO:0000256" key="12">
    <source>
        <dbReference type="ARBA" id="ARBA00038074"/>
    </source>
</evidence>
<evidence type="ECO:0000256" key="14">
    <source>
        <dbReference type="SAM" id="Phobius"/>
    </source>
</evidence>
<evidence type="ECO:0000313" key="18">
    <source>
        <dbReference type="Proteomes" id="UP000275385"/>
    </source>
</evidence>
<comment type="subcellular location">
    <subcellularLocation>
        <location evidence="2">Membrane</location>
    </subcellularLocation>
</comment>
<dbReference type="Proteomes" id="UP000275385">
    <property type="component" value="Unassembled WGS sequence"/>
</dbReference>
<dbReference type="InterPro" id="IPR050546">
    <property type="entry name" value="Glycosyl_Hydrlase_16"/>
</dbReference>
<feature type="signal peptide" evidence="15">
    <location>
        <begin position="1"/>
        <end position="26"/>
    </location>
</feature>
<evidence type="ECO:0000256" key="7">
    <source>
        <dbReference type="ARBA" id="ARBA00022801"/>
    </source>
</evidence>
<evidence type="ECO:0000256" key="1">
    <source>
        <dbReference type="ARBA" id="ARBA00000822"/>
    </source>
</evidence>
<dbReference type="STRING" id="177199.A0A420XX67"/>
<dbReference type="Pfam" id="PF00722">
    <property type="entry name" value="Glyco_hydro_16"/>
    <property type="match status" value="1"/>
</dbReference>
<evidence type="ECO:0000256" key="2">
    <source>
        <dbReference type="ARBA" id="ARBA00004370"/>
    </source>
</evidence>
<feature type="transmembrane region" description="Helical" evidence="14">
    <location>
        <begin position="307"/>
        <end position="327"/>
    </location>
</feature>
<evidence type="ECO:0000256" key="5">
    <source>
        <dbReference type="ARBA" id="ARBA00022679"/>
    </source>
</evidence>
<comment type="caution">
    <text evidence="17">The sequence shown here is derived from an EMBL/GenBank/DDBJ whole genome shotgun (WGS) entry which is preliminary data.</text>
</comment>
<keyword evidence="9" id="KW-0325">Glycoprotein</keyword>
<keyword evidence="14" id="KW-0812">Transmembrane</keyword>
<evidence type="ECO:0000256" key="4">
    <source>
        <dbReference type="ARBA" id="ARBA00022676"/>
    </source>
</evidence>
<sequence>MLTGRSLRSSAVALLASASLFHHVVAQVSTDCQPLNRTDCPPNPAFGMDFNFNFNTTPSAWETTVGPVTYDGTDGAAFTINKQGDSPTIRSKFYIFFGRVEIWMKAAAGTGIISSVMFLSDDLDEIDWEFMGGNHTHAETNYFGKGVQDFHNAIYYPVDNGVVDVFHNYTTHWTKDALDFYIDGQLVRTLLPNDANNTLYYPQTPMRISLGIWAGGDPTLPEGTRQWAGGDTDYSQGPFSMHVRSAHVTDFSQGKEYTYGDTSGSFESIRITAGNSTAKDEVTAVPEVHKSMTEKWNELSPTAHTAVYASAAGVGTVLVALMGFYCIKQRRRGAREARIAEAKWNEEQRELAAFKAAGVDPDSFAGATGADYDAKEMARETITSVPNTPGSPKEKWQAAAAVGAGAAAAPLLRNDPQSPRAAGSGPQRSLYDPSPAIPPVGYGQPNSARSPSAPLISPMGSAGPAIAPGLNHQQFAQQPSRSFTTPNVQMRTGSPGPQQSFGAPPTSSQPQRSFTTGGYSTPSYGQSQNDQYWGNSNHM</sequence>
<keyword evidence="6 15" id="KW-0732">Signal</keyword>
<evidence type="ECO:0000256" key="8">
    <source>
        <dbReference type="ARBA" id="ARBA00023136"/>
    </source>
</evidence>
<dbReference type="GO" id="GO:0008843">
    <property type="term" value="F:endochitinase activity"/>
    <property type="evidence" value="ECO:0007669"/>
    <property type="project" value="UniProtKB-EC"/>
</dbReference>
<reference evidence="17 18" key="1">
    <citation type="submission" date="2018-08" db="EMBL/GenBank/DDBJ databases">
        <title>Draft genome of the lignicolous fungus Coniochaeta pulveracea.</title>
        <authorList>
            <person name="Borstlap C.J."/>
            <person name="De Witt R.N."/>
            <person name="Botha A."/>
            <person name="Volschenk H."/>
        </authorList>
    </citation>
    <scope>NUCLEOTIDE SEQUENCE [LARGE SCALE GENOMIC DNA]</scope>
    <source>
        <strain evidence="17 18">CAB683</strain>
    </source>
</reference>
<dbReference type="CDD" id="cd02183">
    <property type="entry name" value="GH16_fungal_CRH1_transglycosylase"/>
    <property type="match status" value="1"/>
</dbReference>
<organism evidence="17 18">
    <name type="scientific">Coniochaeta pulveracea</name>
    <dbReference type="NCBI Taxonomy" id="177199"/>
    <lineage>
        <taxon>Eukaryota</taxon>
        <taxon>Fungi</taxon>
        <taxon>Dikarya</taxon>
        <taxon>Ascomycota</taxon>
        <taxon>Pezizomycotina</taxon>
        <taxon>Sordariomycetes</taxon>
        <taxon>Sordariomycetidae</taxon>
        <taxon>Coniochaetales</taxon>
        <taxon>Coniochaetaceae</taxon>
        <taxon>Coniochaeta</taxon>
    </lineage>
</organism>
<proteinExistence type="inferred from homology"/>
<dbReference type="InterPro" id="IPR013320">
    <property type="entry name" value="ConA-like_dom_sf"/>
</dbReference>
<keyword evidence="8 14" id="KW-0472">Membrane</keyword>
<keyword evidence="10" id="KW-0326">Glycosidase</keyword>
<accession>A0A420XX67</accession>
<evidence type="ECO:0000313" key="17">
    <source>
        <dbReference type="EMBL" id="RKU40129.1"/>
    </source>
</evidence>
<dbReference type="PANTHER" id="PTHR10963">
    <property type="entry name" value="GLYCOSYL HYDROLASE-RELATED"/>
    <property type="match status" value="1"/>
</dbReference>
<dbReference type="GO" id="GO:0005975">
    <property type="term" value="P:carbohydrate metabolic process"/>
    <property type="evidence" value="ECO:0007669"/>
    <property type="project" value="InterPro"/>
</dbReference>
<dbReference type="GO" id="GO:0016757">
    <property type="term" value="F:glycosyltransferase activity"/>
    <property type="evidence" value="ECO:0007669"/>
    <property type="project" value="UniProtKB-KW"/>
</dbReference>
<dbReference type="GO" id="GO:0009277">
    <property type="term" value="C:fungal-type cell wall"/>
    <property type="evidence" value="ECO:0007669"/>
    <property type="project" value="TreeGrafter"/>
</dbReference>
<evidence type="ECO:0000256" key="13">
    <source>
        <dbReference type="SAM" id="MobiDB-lite"/>
    </source>
</evidence>
<keyword evidence="7" id="KW-0378">Hydrolase</keyword>